<reference evidence="2 3" key="1">
    <citation type="submission" date="2019-02" db="EMBL/GenBank/DDBJ databases">
        <title>Genomic data mining of an Antarctic deep-sea actinobacterium, Janibacterlimosus P3-3-X1.</title>
        <authorList>
            <person name="Liao L."/>
            <person name="Chen B."/>
        </authorList>
    </citation>
    <scope>NUCLEOTIDE SEQUENCE [LARGE SCALE GENOMIC DNA]</scope>
    <source>
        <strain evidence="2 3">P3-3-X1</strain>
    </source>
</reference>
<dbReference type="STRING" id="1216970.GCA_001570985_02587"/>
<sequence length="194" mass="20497">MGRRARRAARAIERGRPVALTAQSGRDLAILVGCLLFALVGLAMIGNGLFGLEPGQRRHYAGMDILPAGILVLLLFGVVGVPIAIWNLRGSLRTLVLDHDGLVMHTWCRLPWSAIVTAGVSGEGEHAYAWVELTAEGAAANRRLVDDAAEVLSMRDVTGAPATAVLLPGHLGSVTLDELAELVRLAGTGRRRAG</sequence>
<dbReference type="KEGG" id="jli:EXU32_08935"/>
<keyword evidence="1" id="KW-0812">Transmembrane</keyword>
<feature type="transmembrane region" description="Helical" evidence="1">
    <location>
        <begin position="65"/>
        <end position="86"/>
    </location>
</feature>
<proteinExistence type="predicted"/>
<name>A0A4P6MXY5_9MICO</name>
<organism evidence="2 3">
    <name type="scientific">Janibacter limosus</name>
    <dbReference type="NCBI Taxonomy" id="53458"/>
    <lineage>
        <taxon>Bacteria</taxon>
        <taxon>Bacillati</taxon>
        <taxon>Actinomycetota</taxon>
        <taxon>Actinomycetes</taxon>
        <taxon>Micrococcales</taxon>
        <taxon>Intrasporangiaceae</taxon>
        <taxon>Janibacter</taxon>
    </lineage>
</organism>
<dbReference type="Proteomes" id="UP000290408">
    <property type="component" value="Chromosome"/>
</dbReference>
<feature type="transmembrane region" description="Helical" evidence="1">
    <location>
        <begin position="28"/>
        <end position="45"/>
    </location>
</feature>
<accession>A0A4P6MXY5</accession>
<evidence type="ECO:0008006" key="4">
    <source>
        <dbReference type="Google" id="ProtNLM"/>
    </source>
</evidence>
<evidence type="ECO:0000313" key="3">
    <source>
        <dbReference type="Proteomes" id="UP000290408"/>
    </source>
</evidence>
<dbReference type="EMBL" id="CP036164">
    <property type="protein sequence ID" value="QBF46363.1"/>
    <property type="molecule type" value="Genomic_DNA"/>
</dbReference>
<keyword evidence="3" id="KW-1185">Reference proteome</keyword>
<gene>
    <name evidence="2" type="ORF">EXU32_08935</name>
</gene>
<protein>
    <recommendedName>
        <fullName evidence="4">PH domain-containing protein</fullName>
    </recommendedName>
</protein>
<dbReference type="RefSeq" id="WP_130629584.1">
    <property type="nucleotide sequence ID" value="NZ_CP036164.1"/>
</dbReference>
<dbReference type="OrthoDB" id="9831773at2"/>
<dbReference type="AlphaFoldDB" id="A0A4P6MXY5"/>
<evidence type="ECO:0000256" key="1">
    <source>
        <dbReference type="SAM" id="Phobius"/>
    </source>
</evidence>
<keyword evidence="1" id="KW-0472">Membrane</keyword>
<evidence type="ECO:0000313" key="2">
    <source>
        <dbReference type="EMBL" id="QBF46363.1"/>
    </source>
</evidence>
<keyword evidence="1" id="KW-1133">Transmembrane helix</keyword>